<dbReference type="InterPro" id="IPR029016">
    <property type="entry name" value="GAF-like_dom_sf"/>
</dbReference>
<dbReference type="Pfam" id="PF01614">
    <property type="entry name" value="IclR_C"/>
    <property type="match status" value="1"/>
</dbReference>
<evidence type="ECO:0000256" key="3">
    <source>
        <dbReference type="ARBA" id="ARBA00023163"/>
    </source>
</evidence>
<organism evidence="6 7">
    <name type="scientific">Aquirufa novilacunae</name>
    <dbReference type="NCBI Taxonomy" id="3139305"/>
    <lineage>
        <taxon>Bacteria</taxon>
        <taxon>Pseudomonadati</taxon>
        <taxon>Bacteroidota</taxon>
        <taxon>Cytophagia</taxon>
        <taxon>Cytophagales</taxon>
        <taxon>Flectobacillaceae</taxon>
        <taxon>Aquirufa</taxon>
    </lineage>
</organism>
<dbReference type="PANTHER" id="PTHR30136:SF7">
    <property type="entry name" value="HTH-TYPE TRANSCRIPTIONAL REGULATOR KDGR-RELATED"/>
    <property type="match status" value="1"/>
</dbReference>
<evidence type="ECO:0000256" key="2">
    <source>
        <dbReference type="ARBA" id="ARBA00023125"/>
    </source>
</evidence>
<dbReference type="InterPro" id="IPR014757">
    <property type="entry name" value="Tscrpt_reg_IclR_C"/>
</dbReference>
<dbReference type="Gene3D" id="3.30.450.40">
    <property type="match status" value="1"/>
</dbReference>
<keyword evidence="3" id="KW-0804">Transcription</keyword>
<dbReference type="Gene3D" id="1.10.10.10">
    <property type="entry name" value="Winged helix-like DNA-binding domain superfamily/Winged helix DNA-binding domain"/>
    <property type="match status" value="1"/>
</dbReference>
<dbReference type="Proteomes" id="UP001623559">
    <property type="component" value="Unassembled WGS sequence"/>
</dbReference>
<evidence type="ECO:0000259" key="4">
    <source>
        <dbReference type="PROSITE" id="PS51077"/>
    </source>
</evidence>
<feature type="domain" description="HTH iclR-type" evidence="4">
    <location>
        <begin position="15"/>
        <end position="75"/>
    </location>
</feature>
<dbReference type="PROSITE" id="PS51078">
    <property type="entry name" value="ICLR_ED"/>
    <property type="match status" value="1"/>
</dbReference>
<evidence type="ECO:0000256" key="1">
    <source>
        <dbReference type="ARBA" id="ARBA00023015"/>
    </source>
</evidence>
<comment type="caution">
    <text evidence="6">The sequence shown here is derived from an EMBL/GenBank/DDBJ whole genome shotgun (WGS) entry which is preliminary data.</text>
</comment>
<dbReference type="InterPro" id="IPR036388">
    <property type="entry name" value="WH-like_DNA-bd_sf"/>
</dbReference>
<dbReference type="RefSeq" id="WP_406777926.1">
    <property type="nucleotide sequence ID" value="NZ_JBEWZG010000002.1"/>
</dbReference>
<accession>A0ABW8SZ17</accession>
<dbReference type="InterPro" id="IPR036390">
    <property type="entry name" value="WH_DNA-bd_sf"/>
</dbReference>
<dbReference type="SMART" id="SM00346">
    <property type="entry name" value="HTH_ICLR"/>
    <property type="match status" value="1"/>
</dbReference>
<keyword evidence="1" id="KW-0805">Transcription regulation</keyword>
<dbReference type="InterPro" id="IPR005471">
    <property type="entry name" value="Tscrpt_reg_IclR_N"/>
</dbReference>
<protein>
    <submittedName>
        <fullName evidence="6">IclR family transcriptional regulator C-terminal domain-containing protein</fullName>
    </submittedName>
</protein>
<proteinExistence type="predicted"/>
<dbReference type="Pfam" id="PF09339">
    <property type="entry name" value="HTH_IclR"/>
    <property type="match status" value="1"/>
</dbReference>
<dbReference type="SUPFAM" id="SSF55781">
    <property type="entry name" value="GAF domain-like"/>
    <property type="match status" value="1"/>
</dbReference>
<dbReference type="PROSITE" id="PS51077">
    <property type="entry name" value="HTH_ICLR"/>
    <property type="match status" value="1"/>
</dbReference>
<feature type="domain" description="IclR-ED" evidence="5">
    <location>
        <begin position="76"/>
        <end position="257"/>
    </location>
</feature>
<gene>
    <name evidence="6" type="ORF">V7S74_06300</name>
</gene>
<dbReference type="InterPro" id="IPR050707">
    <property type="entry name" value="HTH_MetabolicPath_Reg"/>
</dbReference>
<reference evidence="6 7" key="1">
    <citation type="submission" date="2024-07" db="EMBL/GenBank/DDBJ databases">
        <authorList>
            <person name="Pitt A."/>
            <person name="Hahn M.W."/>
        </authorList>
    </citation>
    <scope>NUCLEOTIDE SEQUENCE [LARGE SCALE GENOMIC DNA]</scope>
    <source>
        <strain evidence="6 7">2-AUSEE-184A6</strain>
    </source>
</reference>
<sequence>MKNEVSEKSSSGYSAPALDKGLDILELLSKSESGLSQQEIAGSLGRNLNEIYRMLTCLVARNYISNQSNKYALTSKLFQLSHFHPPTYRLLSESLPVMEKLSADTLFPCDLRVYNTGVQTVIAAIQPPNGVGFMTRVGAELKVGPSASGYVLVALQDPAIRTMRMEESLADESPERIKNFKKEIEKVLKQGYASIKSNQYAGLQAISYPIFDQHANAIAALTVPMLARIDDEAQMGIDAVREKLAEASLLISNRISLNL</sequence>
<evidence type="ECO:0000313" key="6">
    <source>
        <dbReference type="EMBL" id="MFL0206349.1"/>
    </source>
</evidence>
<name>A0ABW8SZ17_9BACT</name>
<dbReference type="EMBL" id="JBEWZG010000002">
    <property type="protein sequence ID" value="MFL0206349.1"/>
    <property type="molecule type" value="Genomic_DNA"/>
</dbReference>
<evidence type="ECO:0000313" key="7">
    <source>
        <dbReference type="Proteomes" id="UP001623559"/>
    </source>
</evidence>
<dbReference type="PANTHER" id="PTHR30136">
    <property type="entry name" value="HELIX-TURN-HELIX TRANSCRIPTIONAL REGULATOR, ICLR FAMILY"/>
    <property type="match status" value="1"/>
</dbReference>
<dbReference type="SUPFAM" id="SSF46785">
    <property type="entry name" value="Winged helix' DNA-binding domain"/>
    <property type="match status" value="1"/>
</dbReference>
<keyword evidence="2" id="KW-0238">DNA-binding</keyword>
<evidence type="ECO:0000259" key="5">
    <source>
        <dbReference type="PROSITE" id="PS51078"/>
    </source>
</evidence>